<accession>A0A0B1P2N8</accession>
<sequence>MTGFAFCSSKGNLEAIKNKLAWRKKKRMEMEKMENKSKVSNKSNANDKTLCVNNPENSSHQLDAAADCHVPGNISDFSEYSNFPKIVQVAGGGQITAAGYGTLALQSIDKRINNLRGAIYLPGQRQCIISTAQLQKQGFSIRWLSNYHDIELLRSNGSICAIFKRVSGRFLYKPIPLVLEKL</sequence>
<evidence type="ECO:0000259" key="1">
    <source>
        <dbReference type="Pfam" id="PF22936"/>
    </source>
</evidence>
<keyword evidence="2" id="KW-0418">Kinase</keyword>
<evidence type="ECO:0000313" key="3">
    <source>
        <dbReference type="Proteomes" id="UP000030854"/>
    </source>
</evidence>
<proteinExistence type="predicted"/>
<dbReference type="EMBL" id="JNVN01003462">
    <property type="protein sequence ID" value="KHJ30919.1"/>
    <property type="molecule type" value="Genomic_DNA"/>
</dbReference>
<reference evidence="2 3" key="1">
    <citation type="journal article" date="2014" name="BMC Genomics">
        <title>Adaptive genomic structural variation in the grape powdery mildew pathogen, Erysiphe necator.</title>
        <authorList>
            <person name="Jones L."/>
            <person name="Riaz S."/>
            <person name="Morales-Cruz A."/>
            <person name="Amrine K.C."/>
            <person name="McGuire B."/>
            <person name="Gubler W.D."/>
            <person name="Walker M.A."/>
            <person name="Cantu D."/>
        </authorList>
    </citation>
    <scope>NUCLEOTIDE SEQUENCE [LARGE SCALE GENOMIC DNA]</scope>
    <source>
        <strain evidence="3">c</strain>
    </source>
</reference>
<keyword evidence="2" id="KW-0808">Transferase</keyword>
<dbReference type="AlphaFoldDB" id="A0A0B1P2N8"/>
<evidence type="ECO:0000313" key="2">
    <source>
        <dbReference type="EMBL" id="KHJ30919.1"/>
    </source>
</evidence>
<comment type="caution">
    <text evidence="2">The sequence shown here is derived from an EMBL/GenBank/DDBJ whole genome shotgun (WGS) entry which is preliminary data.</text>
</comment>
<name>A0A0B1P2N8_UNCNE</name>
<dbReference type="InterPro" id="IPR054722">
    <property type="entry name" value="PolX-like_BBD"/>
</dbReference>
<keyword evidence="3" id="KW-1185">Reference proteome</keyword>
<protein>
    <submittedName>
        <fullName evidence="2">Putative serine threonine protein kinase domain protein</fullName>
    </submittedName>
</protein>
<gene>
    <name evidence="2" type="ORF">EV44_g3513</name>
</gene>
<dbReference type="HOGENOM" id="CLU_1483049_0_0_1"/>
<dbReference type="Proteomes" id="UP000030854">
    <property type="component" value="Unassembled WGS sequence"/>
</dbReference>
<dbReference type="Pfam" id="PF22936">
    <property type="entry name" value="Pol_BBD"/>
    <property type="match status" value="1"/>
</dbReference>
<organism evidence="2 3">
    <name type="scientific">Uncinula necator</name>
    <name type="common">Grape powdery mildew</name>
    <dbReference type="NCBI Taxonomy" id="52586"/>
    <lineage>
        <taxon>Eukaryota</taxon>
        <taxon>Fungi</taxon>
        <taxon>Dikarya</taxon>
        <taxon>Ascomycota</taxon>
        <taxon>Pezizomycotina</taxon>
        <taxon>Leotiomycetes</taxon>
        <taxon>Erysiphales</taxon>
        <taxon>Erysiphaceae</taxon>
        <taxon>Erysiphe</taxon>
    </lineage>
</organism>
<feature type="domain" description="Retrovirus-related Pol polyprotein from transposon TNT 1-94-like beta-barrel" evidence="1">
    <location>
        <begin position="62"/>
        <end position="139"/>
    </location>
</feature>
<dbReference type="GO" id="GO:0016301">
    <property type="term" value="F:kinase activity"/>
    <property type="evidence" value="ECO:0007669"/>
    <property type="project" value="UniProtKB-KW"/>
</dbReference>